<dbReference type="AlphaFoldDB" id="Q3A4I0"/>
<gene>
    <name evidence="1" type="ordered locus">Pcar_1481</name>
</gene>
<dbReference type="InterPro" id="IPR026350">
    <property type="entry name" value="GxxExxY"/>
</dbReference>
<protein>
    <submittedName>
        <fullName evidence="1">PDDEXK_3 family protein</fullName>
    </submittedName>
</protein>
<dbReference type="KEGG" id="pca:Pcar_1481"/>
<dbReference type="STRING" id="338963.Pcar_1481"/>
<dbReference type="HOGENOM" id="CLU_134960_0_0_7"/>
<evidence type="ECO:0000313" key="1">
    <source>
        <dbReference type="EMBL" id="ABA88727.1"/>
    </source>
</evidence>
<name>Q3A4I0_SYNC1</name>
<keyword evidence="2" id="KW-1185">Reference proteome</keyword>
<dbReference type="NCBIfam" id="TIGR04256">
    <property type="entry name" value="GxxExxY"/>
    <property type="match status" value="1"/>
</dbReference>
<organism evidence="1 2">
    <name type="scientific">Syntrophotalea carbinolica (strain DSM 2380 / NBRC 103641 / GraBd1)</name>
    <name type="common">Pelobacter carbinolicus</name>
    <dbReference type="NCBI Taxonomy" id="338963"/>
    <lineage>
        <taxon>Bacteria</taxon>
        <taxon>Pseudomonadati</taxon>
        <taxon>Thermodesulfobacteriota</taxon>
        <taxon>Desulfuromonadia</taxon>
        <taxon>Desulfuromonadales</taxon>
        <taxon>Syntrophotaleaceae</taxon>
        <taxon>Syntrophotalea</taxon>
    </lineage>
</organism>
<reference evidence="2" key="1">
    <citation type="submission" date="2005-10" db="EMBL/GenBank/DDBJ databases">
        <title>Complete sequence of Pelobacter carbinolicus DSM 2380.</title>
        <authorList>
            <person name="Copeland A."/>
            <person name="Lucas S."/>
            <person name="Lapidus A."/>
            <person name="Barry K."/>
            <person name="Detter J.C."/>
            <person name="Glavina T."/>
            <person name="Hammon N."/>
            <person name="Israni S."/>
            <person name="Pitluck S."/>
            <person name="Chertkov O."/>
            <person name="Schmutz J."/>
            <person name="Larimer F."/>
            <person name="Land M."/>
            <person name="Kyrpides N."/>
            <person name="Ivanova N."/>
            <person name="Richardson P."/>
        </authorList>
    </citation>
    <scope>NUCLEOTIDE SEQUENCE [LARGE SCALE GENOMIC DNA]</scope>
    <source>
        <strain evidence="2">DSM 2380 / NBRC 103641 / GraBd1</strain>
    </source>
</reference>
<dbReference type="Pfam" id="PF13366">
    <property type="entry name" value="PDDEXK_3"/>
    <property type="match status" value="1"/>
</dbReference>
<proteinExistence type="predicted"/>
<reference evidence="1 2" key="2">
    <citation type="journal article" date="2012" name="BMC Genomics">
        <title>The genome of Pelobacter carbinolicus reveals surprising metabolic capabilities and physiological features.</title>
        <authorList>
            <person name="Aklujkar M."/>
            <person name="Haveman S.A."/>
            <person name="Didonato R.Jr."/>
            <person name="Chertkov O."/>
            <person name="Han C.S."/>
            <person name="Land M.L."/>
            <person name="Brown P."/>
            <person name="Lovley D.R."/>
        </authorList>
    </citation>
    <scope>NUCLEOTIDE SEQUENCE [LARGE SCALE GENOMIC DNA]</scope>
    <source>
        <strain evidence="2">DSM 2380 / NBRC 103641 / GraBd1</strain>
    </source>
</reference>
<dbReference type="EMBL" id="CP000142">
    <property type="protein sequence ID" value="ABA88727.1"/>
    <property type="molecule type" value="Genomic_DNA"/>
</dbReference>
<evidence type="ECO:0000313" key="2">
    <source>
        <dbReference type="Proteomes" id="UP000002534"/>
    </source>
</evidence>
<dbReference type="RefSeq" id="WP_011341210.1">
    <property type="nucleotide sequence ID" value="NC_007498.2"/>
</dbReference>
<dbReference type="eggNOG" id="COG0614">
    <property type="taxonomic scope" value="Bacteria"/>
</dbReference>
<accession>Q3A4I0</accession>
<dbReference type="Proteomes" id="UP000002534">
    <property type="component" value="Chromosome"/>
</dbReference>
<sequence>MKDPETYAIIGAAMAVHSELGHGFLEPVYQAALEREFRLQGIPFQREAEIPVFYKGKQLDVSYRADFICFRNIIVELKALQKLSTVEESQILNYLKATGFERGLLINFGAPSLQHKRFILSADRWSKPFDDPQITQMDADYQKQ</sequence>